<dbReference type="Proteomes" id="UP000298416">
    <property type="component" value="Unassembled WGS sequence"/>
</dbReference>
<dbReference type="EMBL" id="PNBA02000002">
    <property type="protein sequence ID" value="KAG6434626.1"/>
    <property type="molecule type" value="Genomic_DNA"/>
</dbReference>
<evidence type="ECO:0000313" key="2">
    <source>
        <dbReference type="EMBL" id="KAG6434626.1"/>
    </source>
</evidence>
<dbReference type="GO" id="GO:0031982">
    <property type="term" value="C:vesicle"/>
    <property type="evidence" value="ECO:0007669"/>
    <property type="project" value="TreeGrafter"/>
</dbReference>
<comment type="caution">
    <text evidence="2">The sequence shown here is derived from an EMBL/GenBank/DDBJ whole genome shotgun (WGS) entry which is preliminary data.</text>
</comment>
<feature type="region of interest" description="Disordered" evidence="1">
    <location>
        <begin position="1"/>
        <end position="196"/>
    </location>
</feature>
<keyword evidence="3" id="KW-1185">Reference proteome</keyword>
<feature type="compositionally biased region" description="Basic residues" evidence="1">
    <location>
        <begin position="497"/>
        <end position="512"/>
    </location>
</feature>
<feature type="region of interest" description="Disordered" evidence="1">
    <location>
        <begin position="236"/>
        <end position="265"/>
    </location>
</feature>
<sequence>MEKLMMRREVGSPESDDMDFKDVFGGPPRRFSMQEVRERHSFGEPSSPAWEKPVFGEEKRRQRGPDFFDDIFKGSPRRSDREGSSPGSRVMSPFSPKPDALASSLPAHLSLPPKMELPTFGSQNHGQSKVDGGGNGLSSWSPFSRFSNEASGRLGDMMRDEAEPASPQRPLSNDEAEGSPLSDQDHKDTDTKTVDSIGNQFHFSIYKWAGRGAPMLMPLVLRNNLKSKDGVKYEVSAAAEPEPKPEPLRSERAHDVKSRREKKQHGFEVFYESKSNTSVKEEQLKSVDETEKKVHVKISEEIKDEKARAQPVAAEPEPLRSERAHNVKSRREKKQERDHVFEEFYEPKSNTSVKEEQLKSVDQVEKKVHVKMSEEIKDEKARAQPVDGGSKKAKEKGGNGVDLNNAKAEKTTKLGAATEGKSGTAKGKVKDFVQIFNQDADSRTETDARGSRRWGNVGSEASSNQAKVQEQVDVDKKPDAPFKEAENIERNEAQHFSPRRISRSARSSSRLRKSFSAGSLREDLRMPLEKLDDPLEDTFEVQELPDDNEAVAPDESSEETKAIDAKIRQWSVGKKGNIRSLLSTLQYVLWAESGWKPVPLVDLIESTSVKRAYQKALLRLHPDKLQQKGAAFQHKYIAEKVFDILQEAWDHFNTCSSLGL</sequence>
<dbReference type="InterPro" id="IPR001623">
    <property type="entry name" value="DnaJ_domain"/>
</dbReference>
<gene>
    <name evidence="2" type="ORF">SASPL_106264</name>
</gene>
<feature type="compositionally biased region" description="Basic and acidic residues" evidence="1">
    <location>
        <begin position="353"/>
        <end position="382"/>
    </location>
</feature>
<evidence type="ECO:0000313" key="3">
    <source>
        <dbReference type="Proteomes" id="UP000298416"/>
    </source>
</evidence>
<feature type="compositionally biased region" description="Basic and acidic residues" evidence="1">
    <location>
        <begin position="440"/>
        <end position="450"/>
    </location>
</feature>
<dbReference type="OrthoDB" id="1717591at2759"/>
<dbReference type="GO" id="GO:0005737">
    <property type="term" value="C:cytoplasm"/>
    <property type="evidence" value="ECO:0007669"/>
    <property type="project" value="TreeGrafter"/>
</dbReference>
<dbReference type="FunFam" id="1.10.287.110:FF:000043">
    <property type="entry name" value="J-domain protein required for chloroplast accumulation response 1"/>
    <property type="match status" value="1"/>
</dbReference>
<feature type="compositionally biased region" description="Basic and acidic residues" evidence="1">
    <location>
        <begin position="183"/>
        <end position="193"/>
    </location>
</feature>
<evidence type="ECO:0008006" key="4">
    <source>
        <dbReference type="Google" id="ProtNLM"/>
    </source>
</evidence>
<dbReference type="Gene3D" id="1.10.287.110">
    <property type="entry name" value="DnaJ domain"/>
    <property type="match status" value="1"/>
</dbReference>
<dbReference type="GO" id="GO:0072318">
    <property type="term" value="P:clathrin coat disassembly"/>
    <property type="evidence" value="ECO:0007669"/>
    <property type="project" value="TreeGrafter"/>
</dbReference>
<dbReference type="GO" id="GO:0072583">
    <property type="term" value="P:clathrin-dependent endocytosis"/>
    <property type="evidence" value="ECO:0007669"/>
    <property type="project" value="TreeGrafter"/>
</dbReference>
<feature type="compositionally biased region" description="Basic and acidic residues" evidence="1">
    <location>
        <begin position="333"/>
        <end position="346"/>
    </location>
</feature>
<dbReference type="AlphaFoldDB" id="A0A8X8YR13"/>
<accession>A0A8X8YR13</accession>
<name>A0A8X8YR13_SALSN</name>
<dbReference type="InterPro" id="IPR036869">
    <property type="entry name" value="J_dom_sf"/>
</dbReference>
<feature type="compositionally biased region" description="Basic and acidic residues" evidence="1">
    <location>
        <begin position="54"/>
        <end position="83"/>
    </location>
</feature>
<feature type="compositionally biased region" description="Basic and acidic residues" evidence="1">
    <location>
        <begin position="241"/>
        <end position="258"/>
    </location>
</feature>
<dbReference type="PANTHER" id="PTHR23172:SF19">
    <property type="entry name" value="J DOMAIN-CONTAINING PROTEIN"/>
    <property type="match status" value="1"/>
</dbReference>
<reference evidence="2" key="2">
    <citation type="submission" date="2020-08" db="EMBL/GenBank/DDBJ databases">
        <title>Plant Genome Project.</title>
        <authorList>
            <person name="Zhang R.-G."/>
        </authorList>
    </citation>
    <scope>NUCLEOTIDE SEQUENCE</scope>
    <source>
        <strain evidence="2">Huo1</strain>
        <tissue evidence="2">Leaf</tissue>
    </source>
</reference>
<dbReference type="PANTHER" id="PTHR23172">
    <property type="entry name" value="AUXILIN/CYCLIN G-ASSOCIATED KINASE-RELATED"/>
    <property type="match status" value="1"/>
</dbReference>
<feature type="compositionally biased region" description="Basic and acidic residues" evidence="1">
    <location>
        <begin position="473"/>
        <end position="493"/>
    </location>
</feature>
<proteinExistence type="predicted"/>
<feature type="compositionally biased region" description="Basic and acidic residues" evidence="1">
    <location>
        <begin position="1"/>
        <end position="11"/>
    </location>
</feature>
<dbReference type="GO" id="GO:0030276">
    <property type="term" value="F:clathrin binding"/>
    <property type="evidence" value="ECO:0007669"/>
    <property type="project" value="TreeGrafter"/>
</dbReference>
<organism evidence="2">
    <name type="scientific">Salvia splendens</name>
    <name type="common">Scarlet sage</name>
    <dbReference type="NCBI Taxonomy" id="180675"/>
    <lineage>
        <taxon>Eukaryota</taxon>
        <taxon>Viridiplantae</taxon>
        <taxon>Streptophyta</taxon>
        <taxon>Embryophyta</taxon>
        <taxon>Tracheophyta</taxon>
        <taxon>Spermatophyta</taxon>
        <taxon>Magnoliopsida</taxon>
        <taxon>eudicotyledons</taxon>
        <taxon>Gunneridae</taxon>
        <taxon>Pentapetalae</taxon>
        <taxon>asterids</taxon>
        <taxon>lamiids</taxon>
        <taxon>Lamiales</taxon>
        <taxon>Lamiaceae</taxon>
        <taxon>Nepetoideae</taxon>
        <taxon>Mentheae</taxon>
        <taxon>Salviinae</taxon>
        <taxon>Salvia</taxon>
        <taxon>Salvia subgen. Calosphace</taxon>
        <taxon>core Calosphace</taxon>
    </lineage>
</organism>
<reference evidence="2" key="1">
    <citation type="submission" date="2018-01" db="EMBL/GenBank/DDBJ databases">
        <authorList>
            <person name="Mao J.F."/>
        </authorList>
    </citation>
    <scope>NUCLEOTIDE SEQUENCE</scope>
    <source>
        <strain evidence="2">Huo1</strain>
        <tissue evidence="2">Leaf</tissue>
    </source>
</reference>
<feature type="compositionally biased region" description="Polar residues" evidence="1">
    <location>
        <begin position="459"/>
        <end position="468"/>
    </location>
</feature>
<feature type="compositionally biased region" description="Low complexity" evidence="1">
    <location>
        <begin position="100"/>
        <end position="113"/>
    </location>
</feature>
<evidence type="ECO:0000256" key="1">
    <source>
        <dbReference type="SAM" id="MobiDB-lite"/>
    </source>
</evidence>
<dbReference type="SUPFAM" id="SSF46565">
    <property type="entry name" value="Chaperone J-domain"/>
    <property type="match status" value="1"/>
</dbReference>
<feature type="compositionally biased region" description="Polar residues" evidence="1">
    <location>
        <begin position="137"/>
        <end position="150"/>
    </location>
</feature>
<protein>
    <recommendedName>
        <fullName evidence="4">J domain-containing protein</fullName>
    </recommendedName>
</protein>
<feature type="region of interest" description="Disordered" evidence="1">
    <location>
        <begin position="300"/>
        <end position="512"/>
    </location>
</feature>
<dbReference type="CDD" id="cd06257">
    <property type="entry name" value="DnaJ"/>
    <property type="match status" value="1"/>
</dbReference>